<protein>
    <submittedName>
        <fullName evidence="1">Uncharacterized protein</fullName>
    </submittedName>
</protein>
<name>A0A4S8LFG4_DENBC</name>
<organism evidence="1 2">
    <name type="scientific">Dendrothele bispora (strain CBS 962.96)</name>
    <dbReference type="NCBI Taxonomy" id="1314807"/>
    <lineage>
        <taxon>Eukaryota</taxon>
        <taxon>Fungi</taxon>
        <taxon>Dikarya</taxon>
        <taxon>Basidiomycota</taxon>
        <taxon>Agaricomycotina</taxon>
        <taxon>Agaricomycetes</taxon>
        <taxon>Agaricomycetidae</taxon>
        <taxon>Agaricales</taxon>
        <taxon>Agaricales incertae sedis</taxon>
        <taxon>Dendrothele</taxon>
    </lineage>
</organism>
<proteinExistence type="predicted"/>
<dbReference type="EMBL" id="ML179437">
    <property type="protein sequence ID" value="THU87742.1"/>
    <property type="molecule type" value="Genomic_DNA"/>
</dbReference>
<accession>A0A4S8LFG4</accession>
<gene>
    <name evidence="1" type="ORF">K435DRAFT_335971</name>
</gene>
<reference evidence="1 2" key="1">
    <citation type="journal article" date="2019" name="Nat. Ecol. Evol.">
        <title>Megaphylogeny resolves global patterns of mushroom evolution.</title>
        <authorList>
            <person name="Varga T."/>
            <person name="Krizsan K."/>
            <person name="Foldi C."/>
            <person name="Dima B."/>
            <person name="Sanchez-Garcia M."/>
            <person name="Sanchez-Ramirez S."/>
            <person name="Szollosi G.J."/>
            <person name="Szarkandi J.G."/>
            <person name="Papp V."/>
            <person name="Albert L."/>
            <person name="Andreopoulos W."/>
            <person name="Angelini C."/>
            <person name="Antonin V."/>
            <person name="Barry K.W."/>
            <person name="Bougher N.L."/>
            <person name="Buchanan P."/>
            <person name="Buyck B."/>
            <person name="Bense V."/>
            <person name="Catcheside P."/>
            <person name="Chovatia M."/>
            <person name="Cooper J."/>
            <person name="Damon W."/>
            <person name="Desjardin D."/>
            <person name="Finy P."/>
            <person name="Geml J."/>
            <person name="Haridas S."/>
            <person name="Hughes K."/>
            <person name="Justo A."/>
            <person name="Karasinski D."/>
            <person name="Kautmanova I."/>
            <person name="Kiss B."/>
            <person name="Kocsube S."/>
            <person name="Kotiranta H."/>
            <person name="LaButti K.M."/>
            <person name="Lechner B.E."/>
            <person name="Liimatainen K."/>
            <person name="Lipzen A."/>
            <person name="Lukacs Z."/>
            <person name="Mihaltcheva S."/>
            <person name="Morgado L.N."/>
            <person name="Niskanen T."/>
            <person name="Noordeloos M.E."/>
            <person name="Ohm R.A."/>
            <person name="Ortiz-Santana B."/>
            <person name="Ovrebo C."/>
            <person name="Racz N."/>
            <person name="Riley R."/>
            <person name="Savchenko A."/>
            <person name="Shiryaev A."/>
            <person name="Soop K."/>
            <person name="Spirin V."/>
            <person name="Szebenyi C."/>
            <person name="Tomsovsky M."/>
            <person name="Tulloss R.E."/>
            <person name="Uehling J."/>
            <person name="Grigoriev I.V."/>
            <person name="Vagvolgyi C."/>
            <person name="Papp T."/>
            <person name="Martin F.M."/>
            <person name="Miettinen O."/>
            <person name="Hibbett D.S."/>
            <person name="Nagy L.G."/>
        </authorList>
    </citation>
    <scope>NUCLEOTIDE SEQUENCE [LARGE SCALE GENOMIC DNA]</scope>
    <source>
        <strain evidence="1 2">CBS 962.96</strain>
    </source>
</reference>
<dbReference type="Proteomes" id="UP000297245">
    <property type="component" value="Unassembled WGS sequence"/>
</dbReference>
<dbReference type="AlphaFoldDB" id="A0A4S8LFG4"/>
<evidence type="ECO:0000313" key="1">
    <source>
        <dbReference type="EMBL" id="THU87742.1"/>
    </source>
</evidence>
<evidence type="ECO:0000313" key="2">
    <source>
        <dbReference type="Proteomes" id="UP000297245"/>
    </source>
</evidence>
<keyword evidence="2" id="KW-1185">Reference proteome</keyword>
<sequence>MDFIVTKQTLKMNGLKEKCRGEYLRLVTAILHLDNVSIIQKRDVALIPDSDEAFNYAVLGPAPRDIILFPSIIRRRSQVFKMRFLNRQISILPRTQSKSGIAVEETFVKSSE</sequence>